<dbReference type="RefSeq" id="WP_011012485.1">
    <property type="nucleotide sequence ID" value="NC_003413.1"/>
</dbReference>
<dbReference type="Pfam" id="PF03192">
    <property type="entry name" value="DUF257"/>
    <property type="match status" value="1"/>
</dbReference>
<accession>A0A5C0XSZ3</accession>
<dbReference type="EMBL" id="CP023154">
    <property type="protein sequence ID" value="QEK78974.1"/>
    <property type="molecule type" value="Genomic_DNA"/>
</dbReference>
<dbReference type="GeneID" id="13301934"/>
<gene>
    <name evidence="1" type="ORF">PFDSM3638_06675</name>
</gene>
<name>A0A5C0XSZ3_PYRFU</name>
<dbReference type="AlphaFoldDB" id="A0A5C0XSZ3"/>
<protein>
    <submittedName>
        <fullName evidence="1">Uncharacterized protein</fullName>
    </submittedName>
</protein>
<dbReference type="Proteomes" id="UP000324354">
    <property type="component" value="Chromosome"/>
</dbReference>
<reference evidence="1 2" key="1">
    <citation type="submission" date="2017-08" db="EMBL/GenBank/DDBJ databases">
        <title>Resequencing and Reannotation of the genome of Pyrococcus furiosus type strain DSM3638.</title>
        <authorList>
            <person name="Reichelt R.M."/>
            <person name="Bunk B."/>
        </authorList>
    </citation>
    <scope>NUCLEOTIDE SEQUENCE [LARGE SCALE GENOMIC DNA]</scope>
    <source>
        <strain evidence="1 2">DSM 3638</strain>
    </source>
</reference>
<sequence>MTLRLLNDFVKDKLFGETVLVENNSYLGVETLLFVIFKLGEELNVPILVEDVLDTFSIYKKHLEMLGLKTPENIKILKIGGSEEGKGVVKRIPFDFDISRYLLEYGKSFEDVSPKEKFIDLVFGLDRFFILIDNLIDTAKLLNSIKNYIHNENRTAFYFIEANLLKATKPIILYYLEDIATSVVRINQEKNILTFEPVKDIWSVRNKINQISISFGDLFRETL</sequence>
<evidence type="ECO:0000313" key="2">
    <source>
        <dbReference type="Proteomes" id="UP000324354"/>
    </source>
</evidence>
<evidence type="ECO:0000313" key="1">
    <source>
        <dbReference type="EMBL" id="QEK78974.1"/>
    </source>
</evidence>
<dbReference type="Gene3D" id="3.40.50.11570">
    <property type="entry name" value="Protein of unknown function DUF257"/>
    <property type="match status" value="1"/>
</dbReference>
<dbReference type="InterPro" id="IPR005489">
    <property type="entry name" value="DUF257"/>
</dbReference>
<dbReference type="OrthoDB" id="85940at2157"/>
<organism evidence="1 2">
    <name type="scientific">Pyrococcus furiosus (strain ATCC 43587 / DSM 3638 / JCM 8422 / Vc1)</name>
    <dbReference type="NCBI Taxonomy" id="186497"/>
    <lineage>
        <taxon>Archaea</taxon>
        <taxon>Methanobacteriati</taxon>
        <taxon>Methanobacteriota</taxon>
        <taxon>Thermococci</taxon>
        <taxon>Thermococcales</taxon>
        <taxon>Thermococcaceae</taxon>
        <taxon>Pyrococcus</taxon>
    </lineage>
</organism>
<dbReference type="GeneID" id="41713142"/>
<proteinExistence type="predicted"/>